<comment type="caution">
    <text evidence="1">The sequence shown here is derived from an EMBL/GenBank/DDBJ whole genome shotgun (WGS) entry which is preliminary data.</text>
</comment>
<protein>
    <submittedName>
        <fullName evidence="1">Uncharacterized protein</fullName>
    </submittedName>
</protein>
<organism evidence="1 2">
    <name type="scientific">Aureimonas pseudogalii</name>
    <dbReference type="NCBI Taxonomy" id="1744844"/>
    <lineage>
        <taxon>Bacteria</taxon>
        <taxon>Pseudomonadati</taxon>
        <taxon>Pseudomonadota</taxon>
        <taxon>Alphaproteobacteria</taxon>
        <taxon>Hyphomicrobiales</taxon>
        <taxon>Aurantimonadaceae</taxon>
        <taxon>Aureimonas</taxon>
    </lineage>
</organism>
<evidence type="ECO:0000313" key="2">
    <source>
        <dbReference type="Proteomes" id="UP000542776"/>
    </source>
</evidence>
<gene>
    <name evidence="1" type="ORF">GGR04_001037</name>
</gene>
<evidence type="ECO:0000313" key="1">
    <source>
        <dbReference type="EMBL" id="MBB3997216.1"/>
    </source>
</evidence>
<proteinExistence type="predicted"/>
<keyword evidence="2" id="KW-1185">Reference proteome</keyword>
<dbReference type="EMBL" id="JACIEK010000001">
    <property type="protein sequence ID" value="MBB3997216.1"/>
    <property type="molecule type" value="Genomic_DNA"/>
</dbReference>
<accession>A0A7W6H2N0</accession>
<dbReference type="RefSeq" id="WP_183198509.1">
    <property type="nucleotide sequence ID" value="NZ_JACIEK010000001.1"/>
</dbReference>
<name>A0A7W6H2N0_9HYPH</name>
<sequence length="227" mass="25427">MGEQHFPILTKMRDGRVVNASSIRCGTCKEEGLSYSASGRPTPNRASSEKFKRMGWVVGSSQRLNRCPSCRPSAISASNNNQPKIHKLDLEQIVMAKSNPPAVTEPPREMTRDDRRIIFAKLNEVYIGEDQGYSAGWSDQKISDDLGTPKSWVERIREENFGSISTNENVMLCYKQIKELWIGIETSQKALNADRDVFKGKMAEANANIGKLIARADELHALIKRIS</sequence>
<dbReference type="Proteomes" id="UP000542776">
    <property type="component" value="Unassembled WGS sequence"/>
</dbReference>
<dbReference type="AlphaFoldDB" id="A0A7W6H2N0"/>
<reference evidence="1 2" key="1">
    <citation type="submission" date="2020-08" db="EMBL/GenBank/DDBJ databases">
        <title>Genomic Encyclopedia of Type Strains, Phase IV (KMG-IV): sequencing the most valuable type-strain genomes for metagenomic binning, comparative biology and taxonomic classification.</title>
        <authorList>
            <person name="Goeker M."/>
        </authorList>
    </citation>
    <scope>NUCLEOTIDE SEQUENCE [LARGE SCALE GENOMIC DNA]</scope>
    <source>
        <strain evidence="1 2">DSM 102238</strain>
    </source>
</reference>